<dbReference type="SUPFAM" id="SSF51735">
    <property type="entry name" value="NAD(P)-binding Rossmann-fold domains"/>
    <property type="match status" value="1"/>
</dbReference>
<proteinExistence type="inferred from homology"/>
<reference evidence="3" key="2">
    <citation type="submission" date="2025-09" db="UniProtKB">
        <authorList>
            <consortium name="Ensembl"/>
        </authorList>
    </citation>
    <scope>IDENTIFICATION</scope>
</reference>
<dbReference type="InterPro" id="IPR036291">
    <property type="entry name" value="NAD(P)-bd_dom_sf"/>
</dbReference>
<evidence type="ECO:0000313" key="3">
    <source>
        <dbReference type="Ensembl" id="ENSPMGP00000019483.1"/>
    </source>
</evidence>
<comment type="similarity">
    <text evidence="1">Belongs to the short-chain dehydrogenases/reductases (SDR) family.</text>
</comment>
<evidence type="ECO:0000256" key="2">
    <source>
        <dbReference type="ARBA" id="ARBA00023002"/>
    </source>
</evidence>
<reference evidence="3" key="1">
    <citation type="submission" date="2025-08" db="UniProtKB">
        <authorList>
            <consortium name="Ensembl"/>
        </authorList>
    </citation>
    <scope>IDENTIFICATION</scope>
</reference>
<accession>A0A3B4AQS2</accession>
<dbReference type="PANTHER" id="PTHR44229:SF5">
    <property type="entry name" value="15-HYDROXYPROSTAGLANDIN DEHYDROGENASE [NAD(+)]"/>
    <property type="match status" value="1"/>
</dbReference>
<evidence type="ECO:0000256" key="1">
    <source>
        <dbReference type="ARBA" id="ARBA00006484"/>
    </source>
</evidence>
<dbReference type="Ensembl" id="ENSPMGT00000020766.1">
    <property type="protein sequence ID" value="ENSPMGP00000019483.1"/>
    <property type="gene ID" value="ENSPMGG00000015823.1"/>
</dbReference>
<dbReference type="STRING" id="409849.ENSPMGP00000019483"/>
<evidence type="ECO:0000313" key="4">
    <source>
        <dbReference type="Proteomes" id="UP000261520"/>
    </source>
</evidence>
<keyword evidence="4" id="KW-1185">Reference proteome</keyword>
<dbReference type="PANTHER" id="PTHR44229">
    <property type="entry name" value="15-HYDROXYPROSTAGLANDIN DEHYDROGENASE [NAD(+)]"/>
    <property type="match status" value="1"/>
</dbReference>
<protein>
    <submittedName>
        <fullName evidence="3">Uncharacterized protein</fullName>
    </submittedName>
</protein>
<dbReference type="Gene3D" id="3.40.50.720">
    <property type="entry name" value="NAD(P)-binding Rossmann-like Domain"/>
    <property type="match status" value="1"/>
</dbReference>
<dbReference type="GO" id="GO:0005737">
    <property type="term" value="C:cytoplasm"/>
    <property type="evidence" value="ECO:0007669"/>
    <property type="project" value="TreeGrafter"/>
</dbReference>
<sequence length="212" mass="23961">MVFIILKCIHMQILLILLLSGYVLTVLCLCLQVALLDMNAETGKSLLETLETKFGNAKTLFFECNIQSEEQLKAIGKPASVFVWNNAFMDINWKRVPNKQLLLQRIIIRRMYIGLGPLPGCPVYTATKYGVIGFTRSMAYFLLCPGFVDTSLFNHIPERLGQFVHMKETIMRVSRVAEGMMELVSDEKKTGEALIIMPKGNKYATFPTTVDL</sequence>
<dbReference type="Proteomes" id="UP000261520">
    <property type="component" value="Unplaced"/>
</dbReference>
<organism evidence="3 4">
    <name type="scientific">Periophthalmus magnuspinnatus</name>
    <dbReference type="NCBI Taxonomy" id="409849"/>
    <lineage>
        <taxon>Eukaryota</taxon>
        <taxon>Metazoa</taxon>
        <taxon>Chordata</taxon>
        <taxon>Craniata</taxon>
        <taxon>Vertebrata</taxon>
        <taxon>Euteleostomi</taxon>
        <taxon>Actinopterygii</taxon>
        <taxon>Neopterygii</taxon>
        <taxon>Teleostei</taxon>
        <taxon>Neoteleostei</taxon>
        <taxon>Acanthomorphata</taxon>
        <taxon>Gobiaria</taxon>
        <taxon>Gobiiformes</taxon>
        <taxon>Gobioidei</taxon>
        <taxon>Gobiidae</taxon>
        <taxon>Oxudercinae</taxon>
        <taxon>Periophthalmus</taxon>
    </lineage>
</organism>
<keyword evidence="2" id="KW-0560">Oxidoreductase</keyword>
<name>A0A3B4AQS2_9GOBI</name>
<dbReference type="GO" id="GO:0016616">
    <property type="term" value="F:oxidoreductase activity, acting on the CH-OH group of donors, NAD or NADP as acceptor"/>
    <property type="evidence" value="ECO:0007669"/>
    <property type="project" value="TreeGrafter"/>
</dbReference>
<dbReference type="AlphaFoldDB" id="A0A3B4AQS2"/>